<dbReference type="Gene3D" id="1.10.10.60">
    <property type="entry name" value="Homeodomain-like"/>
    <property type="match status" value="2"/>
</dbReference>
<sequence>MIKKRFFLKLLSAYLVLVILYTLIAAGLFIYQSNEHVNRELYRKQAVYLEQMRDQADMKLRFALTLSDQMKEQESIVAYARNPQRDYANITSIYNELQKSSNAFRDFGYRIDITKDNDDLVITPSYTITKDRYWSEMGLTPDSDEAEDMGVRRTPKPYEADTLITLTKKVEALSGSALYFYLSFHERYLLPVLGLDGESAIAILDGERLLAYKSAFQPERKDEVRDNVLPTVQSGKDGLSFRDGLSVHTLRSQVLPTWTFVYVAERFAPWSAMKEQLTVTGFVYVLLLLLGGGLAYWISRRMYLPIGHVVSLLRSDEDLEEKESEERDEFTFIRDTTARMKRANEQMREAMMQSKVSLKDKLLRDLLHGLLPQEQAAAELEKHGLVWLALPSMVGVVEFASYSEVASHYTKEALVTFKSQLQLLLSERLSEEGLCEVFDFDYRRMGIMLQGDDSERAKRIVSSVLMEIEASVGLRLVAALGDPVLAGGEWERAYRQAVQWLDYGVLRTSRLVIVRSDLDGQMNDRFYYPLDGERELIGSVIRGQRENVFLLLQRLLDENRSREAIGGTGWTHFVYALQNTVNRILQQLNKVLDTDEGEVAEALRKLHHAAEDAEARSALFELFERLIGLIHSEQKMLDQTQMQGIVDYVHEHYTRDLSLSEIAEMHRFSLGYISGAFKKHTGENFKDYLNLYRVKKAKEIMDTEKVKIAELALRVGCNNVNTFIRMFRKYEGISPGQYASNSGSERS</sequence>
<keyword evidence="2" id="KW-0238">DNA-binding</keyword>
<dbReference type="InterPro" id="IPR018060">
    <property type="entry name" value="HTH_AraC"/>
</dbReference>
<name>A0ABX1Y4R9_9BACL</name>
<keyword evidence="4" id="KW-0812">Transmembrane</keyword>
<reference evidence="6 7" key="1">
    <citation type="submission" date="2019-10" db="EMBL/GenBank/DDBJ databases">
        <title>Description of Paenibacillus terrestris sp. nov.</title>
        <authorList>
            <person name="Carlier A."/>
            <person name="Qi S."/>
        </authorList>
    </citation>
    <scope>NUCLEOTIDE SEQUENCE [LARGE SCALE GENOMIC DNA]</scope>
    <source>
        <strain evidence="6 7">LMG 31458</strain>
    </source>
</reference>
<feature type="domain" description="HTH araC/xylS-type" evidence="5">
    <location>
        <begin position="643"/>
        <end position="741"/>
    </location>
</feature>
<dbReference type="EMBL" id="WHOA01000235">
    <property type="protein sequence ID" value="NOU75900.1"/>
    <property type="molecule type" value="Genomic_DNA"/>
</dbReference>
<dbReference type="RefSeq" id="WP_171647978.1">
    <property type="nucleotide sequence ID" value="NZ_WHOA01000235.1"/>
</dbReference>
<evidence type="ECO:0000256" key="2">
    <source>
        <dbReference type="ARBA" id="ARBA00023125"/>
    </source>
</evidence>
<keyword evidence="7" id="KW-1185">Reference proteome</keyword>
<dbReference type="PROSITE" id="PS01124">
    <property type="entry name" value="HTH_ARAC_FAMILY_2"/>
    <property type="match status" value="1"/>
</dbReference>
<evidence type="ECO:0000259" key="5">
    <source>
        <dbReference type="PROSITE" id="PS01124"/>
    </source>
</evidence>
<organism evidence="6 7">
    <name type="scientific">Paenibacillus phytorum</name>
    <dbReference type="NCBI Taxonomy" id="2654977"/>
    <lineage>
        <taxon>Bacteria</taxon>
        <taxon>Bacillati</taxon>
        <taxon>Bacillota</taxon>
        <taxon>Bacilli</taxon>
        <taxon>Bacillales</taxon>
        <taxon>Paenibacillaceae</taxon>
        <taxon>Paenibacillus</taxon>
    </lineage>
</organism>
<dbReference type="SUPFAM" id="SSF46689">
    <property type="entry name" value="Homeodomain-like"/>
    <property type="match status" value="2"/>
</dbReference>
<proteinExistence type="predicted"/>
<accession>A0ABX1Y4R9</accession>
<dbReference type="PANTHER" id="PTHR43280:SF28">
    <property type="entry name" value="HTH-TYPE TRANSCRIPTIONAL ACTIVATOR RHAS"/>
    <property type="match status" value="1"/>
</dbReference>
<feature type="transmembrane region" description="Helical" evidence="4">
    <location>
        <begin position="281"/>
        <end position="298"/>
    </location>
</feature>
<keyword evidence="4" id="KW-0472">Membrane</keyword>
<evidence type="ECO:0000313" key="7">
    <source>
        <dbReference type="Proteomes" id="UP000616779"/>
    </source>
</evidence>
<protein>
    <submittedName>
        <fullName evidence="6">Helix-turn-helix domain-containing protein</fullName>
    </submittedName>
</protein>
<dbReference type="Pfam" id="PF12833">
    <property type="entry name" value="HTH_18"/>
    <property type="match status" value="1"/>
</dbReference>
<comment type="caution">
    <text evidence="6">The sequence shown here is derived from an EMBL/GenBank/DDBJ whole genome shotgun (WGS) entry which is preliminary data.</text>
</comment>
<gene>
    <name evidence="6" type="ORF">GC098_31885</name>
</gene>
<evidence type="ECO:0000256" key="3">
    <source>
        <dbReference type="ARBA" id="ARBA00023163"/>
    </source>
</evidence>
<evidence type="ECO:0000256" key="4">
    <source>
        <dbReference type="SAM" id="Phobius"/>
    </source>
</evidence>
<keyword evidence="3" id="KW-0804">Transcription</keyword>
<evidence type="ECO:0000256" key="1">
    <source>
        <dbReference type="ARBA" id="ARBA00023015"/>
    </source>
</evidence>
<evidence type="ECO:0000313" key="6">
    <source>
        <dbReference type="EMBL" id="NOU75900.1"/>
    </source>
</evidence>
<dbReference type="PANTHER" id="PTHR43280">
    <property type="entry name" value="ARAC-FAMILY TRANSCRIPTIONAL REGULATOR"/>
    <property type="match status" value="1"/>
</dbReference>
<feature type="transmembrane region" description="Helical" evidence="4">
    <location>
        <begin position="12"/>
        <end position="31"/>
    </location>
</feature>
<keyword evidence="1" id="KW-0805">Transcription regulation</keyword>
<keyword evidence="4" id="KW-1133">Transmembrane helix</keyword>
<dbReference type="InterPro" id="IPR009057">
    <property type="entry name" value="Homeodomain-like_sf"/>
</dbReference>
<dbReference type="Proteomes" id="UP000616779">
    <property type="component" value="Unassembled WGS sequence"/>
</dbReference>
<dbReference type="SMART" id="SM00342">
    <property type="entry name" value="HTH_ARAC"/>
    <property type="match status" value="1"/>
</dbReference>